<dbReference type="Proteomes" id="UP000277896">
    <property type="component" value="Chromosome"/>
</dbReference>
<reference evidence="8 11" key="3">
    <citation type="submission" date="2019-01" db="EMBL/GenBank/DDBJ databases">
        <title>Draft genome sequence of Lactobacillus paraplantarum OSY-TC318, a Producer of the novel lantibiotic Paraplantaracin TC318.</title>
        <authorList>
            <person name="Hussein W.E."/>
            <person name="Huang E."/>
            <person name="Yousef A.E."/>
        </authorList>
    </citation>
    <scope>NUCLEOTIDE SEQUENCE [LARGE SCALE GENOMIC DNA]</scope>
    <source>
        <strain evidence="8 11">OSY-TC318</strain>
    </source>
</reference>
<evidence type="ECO:0000313" key="9">
    <source>
        <dbReference type="Proteomes" id="UP000236162"/>
    </source>
</evidence>
<keyword evidence="1 5" id="KW-0240">DNA-directed RNA polymerase</keyword>
<reference evidence="7 9" key="1">
    <citation type="submission" date="2017-04" db="EMBL/GenBank/DDBJ databases">
        <title>In vitro and in silico characterization of Lactobacillus paraplantarum D2-1, a starter culture for soymilk fermentation.</title>
        <authorList>
            <person name="Endo A."/>
            <person name="Sasaki F."/>
            <person name="Maeno S."/>
            <person name="Kanesaki Y."/>
            <person name="Kubota E."/>
            <person name="Torres G.A."/>
            <person name="Tomita S."/>
            <person name="Nakagawa J."/>
        </authorList>
    </citation>
    <scope>NUCLEOTIDE SEQUENCE [LARGE SCALE GENOMIC DNA]</scope>
    <source>
        <strain evidence="7 9">D2-1</strain>
    </source>
</reference>
<keyword evidence="2 5" id="KW-0808">Transferase</keyword>
<evidence type="ECO:0000256" key="5">
    <source>
        <dbReference type="HAMAP-Rule" id="MF_01553"/>
    </source>
</evidence>
<evidence type="ECO:0000256" key="1">
    <source>
        <dbReference type="ARBA" id="ARBA00022478"/>
    </source>
</evidence>
<dbReference type="HAMAP" id="MF_01553">
    <property type="entry name" value="RNApol_bact_RpoY"/>
    <property type="match status" value="1"/>
</dbReference>
<dbReference type="eggNOG" id="COG5503">
    <property type="taxonomic scope" value="Bacteria"/>
</dbReference>
<dbReference type="EC" id="2.7.7.6" evidence="5"/>
<evidence type="ECO:0000313" key="6">
    <source>
        <dbReference type="EMBL" id="AYJ39020.1"/>
    </source>
</evidence>
<dbReference type="Proteomes" id="UP000236162">
    <property type="component" value="Unassembled WGS sequence"/>
</dbReference>
<comment type="catalytic activity">
    <reaction evidence="5">
        <text>RNA(n) + a ribonucleoside 5'-triphosphate = RNA(n+1) + diphosphate</text>
        <dbReference type="Rhea" id="RHEA:21248"/>
        <dbReference type="Rhea" id="RHEA-COMP:14527"/>
        <dbReference type="Rhea" id="RHEA-COMP:17342"/>
        <dbReference type="ChEBI" id="CHEBI:33019"/>
        <dbReference type="ChEBI" id="CHEBI:61557"/>
        <dbReference type="ChEBI" id="CHEBI:140395"/>
        <dbReference type="EC" id="2.7.7.6"/>
    </reaction>
</comment>
<keyword evidence="9" id="KW-1185">Reference proteome</keyword>
<dbReference type="Gene3D" id="3.10.20.730">
    <property type="entry name" value="RNAP, epsilon subunit-like"/>
    <property type="match status" value="1"/>
</dbReference>
<comment type="subunit">
    <text evidence="5">RNAP is composed of a core of 2 alpha, a beta and a beta' subunit. The core is associated with a delta subunit, and at least one of epsilon or omega. When a sigma factor is associated with the core the holoenzyme is formed, which can initiate transcription.</text>
</comment>
<dbReference type="GO" id="GO:0003677">
    <property type="term" value="F:DNA binding"/>
    <property type="evidence" value="ECO:0007669"/>
    <property type="project" value="UniProtKB-UniRule"/>
</dbReference>
<evidence type="ECO:0000256" key="4">
    <source>
        <dbReference type="ARBA" id="ARBA00023163"/>
    </source>
</evidence>
<dbReference type="RefSeq" id="WP_021732091.1">
    <property type="nucleotide sequence ID" value="NZ_AVAI01000132.1"/>
</dbReference>
<keyword evidence="3 5" id="KW-0548">Nucleotidyltransferase</keyword>
<evidence type="ECO:0000313" key="8">
    <source>
        <dbReference type="EMBL" id="TBX41816.1"/>
    </source>
</evidence>
<dbReference type="EMBL" id="CP032744">
    <property type="protein sequence ID" value="AYJ39020.1"/>
    <property type="molecule type" value="Genomic_DNA"/>
</dbReference>
<dbReference type="Proteomes" id="UP000292648">
    <property type="component" value="Unassembled WGS sequence"/>
</dbReference>
<sequence>MIYKVYYQETQKRNPQRETTQSLYLEADTEVQARTLVEDNTDHNIEFIEPLEGNFLDYEQKNPEYHLTEFNK</sequence>
<organism evidence="8 11">
    <name type="scientific">Lactiplantibacillus paraplantarum</name>
    <dbReference type="NCBI Taxonomy" id="60520"/>
    <lineage>
        <taxon>Bacteria</taxon>
        <taxon>Bacillati</taxon>
        <taxon>Bacillota</taxon>
        <taxon>Bacilli</taxon>
        <taxon>Lactobacillales</taxon>
        <taxon>Lactobacillaceae</taxon>
        <taxon>Lactiplantibacillus</taxon>
    </lineage>
</organism>
<dbReference type="GeneID" id="79807639"/>
<dbReference type="EMBL" id="SEHH01000064">
    <property type="protein sequence ID" value="TBX41816.1"/>
    <property type="molecule type" value="Genomic_DNA"/>
</dbReference>
<evidence type="ECO:0000313" key="7">
    <source>
        <dbReference type="EMBL" id="GBF01600.1"/>
    </source>
</evidence>
<evidence type="ECO:0000256" key="2">
    <source>
        <dbReference type="ARBA" id="ARBA00022679"/>
    </source>
</evidence>
<name>A0A098R6D2_9LACO</name>
<dbReference type="HOGENOM" id="CLU_187518_0_0_9"/>
<dbReference type="InterPro" id="IPR009907">
    <property type="entry name" value="RpoY"/>
</dbReference>
<proteinExistence type="inferred from homology"/>
<dbReference type="NCBIfam" id="NF010188">
    <property type="entry name" value="PRK13667.1"/>
    <property type="match status" value="1"/>
</dbReference>
<dbReference type="EMBL" id="BDOR01000004">
    <property type="protein sequence ID" value="GBF01600.1"/>
    <property type="molecule type" value="Genomic_DNA"/>
</dbReference>
<keyword evidence="4 5" id="KW-0804">Transcription</keyword>
<gene>
    <name evidence="5" type="primary">rpoY</name>
    <name evidence="8" type="ORF">EUZ87_09120</name>
    <name evidence="6" type="ORF">LP667_09410</name>
    <name evidence="7" type="ORF">LPPLD21_01132</name>
</gene>
<dbReference type="Pfam" id="PF07288">
    <property type="entry name" value="RpoY"/>
    <property type="match status" value="1"/>
</dbReference>
<dbReference type="KEGG" id="lpx:ASU28_09285"/>
<protein>
    <recommendedName>
        <fullName evidence="5">DNA-directed RNA polymerase subunit epsilon</fullName>
        <shortName evidence="5">RNAP epsilon subunit</shortName>
        <ecNumber evidence="5">2.7.7.6</ecNumber>
    </recommendedName>
    <alternativeName>
        <fullName evidence="5">RNA polymerase epsilon subunit</fullName>
    </alternativeName>
    <alternativeName>
        <fullName evidence="5">Transcriptase subunit epsilon</fullName>
    </alternativeName>
</protein>
<dbReference type="GO" id="GO:0000428">
    <property type="term" value="C:DNA-directed RNA polymerase complex"/>
    <property type="evidence" value="ECO:0007669"/>
    <property type="project" value="UniProtKB-KW"/>
</dbReference>
<dbReference type="AlphaFoldDB" id="A0A098R6D2"/>
<accession>A0A098R6D2</accession>
<evidence type="ECO:0000256" key="3">
    <source>
        <dbReference type="ARBA" id="ARBA00022695"/>
    </source>
</evidence>
<dbReference type="GO" id="GO:0006351">
    <property type="term" value="P:DNA-templated transcription"/>
    <property type="evidence" value="ECO:0007669"/>
    <property type="project" value="UniProtKB-UniRule"/>
</dbReference>
<comment type="similarity">
    <text evidence="5">Belongs to the RNA polymerase subunit epsilon family.</text>
</comment>
<comment type="function">
    <text evidence="5">A non-essential component of RNA polymerase (RNAP).</text>
</comment>
<evidence type="ECO:0000313" key="10">
    <source>
        <dbReference type="Proteomes" id="UP000277896"/>
    </source>
</evidence>
<dbReference type="GO" id="GO:0003899">
    <property type="term" value="F:DNA-directed RNA polymerase activity"/>
    <property type="evidence" value="ECO:0007669"/>
    <property type="project" value="UniProtKB-UniRule"/>
</dbReference>
<evidence type="ECO:0000313" key="11">
    <source>
        <dbReference type="Proteomes" id="UP000292648"/>
    </source>
</evidence>
<reference evidence="6 10" key="2">
    <citation type="submission" date="2018-10" db="EMBL/GenBank/DDBJ databases">
        <title>Genome seuquencing of Lactobacillus species.</title>
        <authorList>
            <person name="Baek C."/>
            <person name="Yi H."/>
        </authorList>
    </citation>
    <scope>NUCLEOTIDE SEQUENCE [LARGE SCALE GENOMIC DNA]</scope>
    <source>
        <strain evidence="6 10">DSM 10667</strain>
    </source>
</reference>